<dbReference type="EMBL" id="PKMF04000776">
    <property type="protein sequence ID" value="KAK7819576.1"/>
    <property type="molecule type" value="Genomic_DNA"/>
</dbReference>
<reference evidence="2 3" key="1">
    <citation type="journal article" date="2018" name="Sci. Data">
        <title>The draft genome sequence of cork oak.</title>
        <authorList>
            <person name="Ramos A.M."/>
            <person name="Usie A."/>
            <person name="Barbosa P."/>
            <person name="Barros P.M."/>
            <person name="Capote T."/>
            <person name="Chaves I."/>
            <person name="Simoes F."/>
            <person name="Abreu I."/>
            <person name="Carrasquinho I."/>
            <person name="Faro C."/>
            <person name="Guimaraes J.B."/>
            <person name="Mendonca D."/>
            <person name="Nobrega F."/>
            <person name="Rodrigues L."/>
            <person name="Saibo N.J.M."/>
            <person name="Varela M.C."/>
            <person name="Egas C."/>
            <person name="Matos J."/>
            <person name="Miguel C.M."/>
            <person name="Oliveira M.M."/>
            <person name="Ricardo C.P."/>
            <person name="Goncalves S."/>
        </authorList>
    </citation>
    <scope>NUCLEOTIDE SEQUENCE [LARGE SCALE GENOMIC DNA]</scope>
    <source>
        <strain evidence="3">cv. HL8</strain>
    </source>
</reference>
<keyword evidence="3" id="KW-1185">Reference proteome</keyword>
<proteinExistence type="predicted"/>
<protein>
    <submittedName>
        <fullName evidence="2">Uncharacterized protein</fullName>
    </submittedName>
</protein>
<organism evidence="2 3">
    <name type="scientific">Quercus suber</name>
    <name type="common">Cork oak</name>
    <dbReference type="NCBI Taxonomy" id="58331"/>
    <lineage>
        <taxon>Eukaryota</taxon>
        <taxon>Viridiplantae</taxon>
        <taxon>Streptophyta</taxon>
        <taxon>Embryophyta</taxon>
        <taxon>Tracheophyta</taxon>
        <taxon>Spermatophyta</taxon>
        <taxon>Magnoliopsida</taxon>
        <taxon>eudicotyledons</taxon>
        <taxon>Gunneridae</taxon>
        <taxon>Pentapetalae</taxon>
        <taxon>rosids</taxon>
        <taxon>fabids</taxon>
        <taxon>Fagales</taxon>
        <taxon>Fagaceae</taxon>
        <taxon>Quercus</taxon>
    </lineage>
</organism>
<evidence type="ECO:0000256" key="1">
    <source>
        <dbReference type="SAM" id="MobiDB-lite"/>
    </source>
</evidence>
<comment type="caution">
    <text evidence="2">The sequence shown here is derived from an EMBL/GenBank/DDBJ whole genome shotgun (WGS) entry which is preliminary data.</text>
</comment>
<gene>
    <name evidence="2" type="ORF">CFP56_040137</name>
</gene>
<name>A0AAW0IZS5_QUESU</name>
<feature type="region of interest" description="Disordered" evidence="1">
    <location>
        <begin position="1"/>
        <end position="35"/>
    </location>
</feature>
<evidence type="ECO:0000313" key="2">
    <source>
        <dbReference type="EMBL" id="KAK7819576.1"/>
    </source>
</evidence>
<evidence type="ECO:0000313" key="3">
    <source>
        <dbReference type="Proteomes" id="UP000237347"/>
    </source>
</evidence>
<dbReference type="Proteomes" id="UP000237347">
    <property type="component" value="Unassembled WGS sequence"/>
</dbReference>
<sequence>MAYRLNEQHTMGSIFQSETPAKTPHPSHQHCDPRPPPVIMAQRVSGIVMNKHQRYHRPKQVYHLQFANKESQQGKEKKKQQQQQRCNVRTQWLFWIWLITQKSTLTLRKKRALANRRGW</sequence>
<accession>A0AAW0IZS5</accession>
<dbReference type="AlphaFoldDB" id="A0AAW0IZS5"/>
<feature type="compositionally biased region" description="Polar residues" evidence="1">
    <location>
        <begin position="8"/>
        <end position="20"/>
    </location>
</feature>